<gene>
    <name evidence="12" type="ORF">A3H26_02765</name>
</gene>
<dbReference type="InterPro" id="IPR043502">
    <property type="entry name" value="DNA/RNA_pol_sf"/>
</dbReference>
<dbReference type="GO" id="GO:0046872">
    <property type="term" value="F:metal ion binding"/>
    <property type="evidence" value="ECO:0007669"/>
    <property type="project" value="UniProtKB-KW"/>
</dbReference>
<evidence type="ECO:0000256" key="2">
    <source>
        <dbReference type="ARBA" id="ARBA00022679"/>
    </source>
</evidence>
<comment type="caution">
    <text evidence="12">The sequence shown here is derived from an EMBL/GenBank/DDBJ whole genome shotgun (WGS) entry which is preliminary data.</text>
</comment>
<dbReference type="InterPro" id="IPR050116">
    <property type="entry name" value="DNA_polymerase-Y"/>
</dbReference>
<dbReference type="EMBL" id="MEVN01000041">
    <property type="protein sequence ID" value="OGC56303.1"/>
    <property type="molecule type" value="Genomic_DNA"/>
</dbReference>
<dbReference type="GO" id="GO:0003684">
    <property type="term" value="F:damaged DNA binding"/>
    <property type="evidence" value="ECO:0007669"/>
    <property type="project" value="InterPro"/>
</dbReference>
<keyword evidence="2" id="KW-0808">Transferase</keyword>
<dbReference type="InterPro" id="IPR036775">
    <property type="entry name" value="DNA_pol_Y-fam_lit_finger_sf"/>
</dbReference>
<keyword evidence="4" id="KW-0235">DNA replication</keyword>
<dbReference type="STRING" id="1802630.A3H26_02765"/>
<dbReference type="InterPro" id="IPR017961">
    <property type="entry name" value="DNA_pol_Y-fam_little_finger"/>
</dbReference>
<accession>A0A1F4VHR8</accession>
<dbReference type="FunFam" id="3.30.1490.100:FF:000004">
    <property type="entry name" value="DNA polymerase IV"/>
    <property type="match status" value="1"/>
</dbReference>
<dbReference type="SUPFAM" id="SSF56672">
    <property type="entry name" value="DNA/RNA polymerases"/>
    <property type="match status" value="1"/>
</dbReference>
<keyword evidence="7" id="KW-0460">Magnesium</keyword>
<dbReference type="Proteomes" id="UP000177763">
    <property type="component" value="Unassembled WGS sequence"/>
</dbReference>
<evidence type="ECO:0000256" key="3">
    <source>
        <dbReference type="ARBA" id="ARBA00022695"/>
    </source>
</evidence>
<dbReference type="AlphaFoldDB" id="A0A1F4VHR8"/>
<dbReference type="GO" id="GO:0005829">
    <property type="term" value="C:cytosol"/>
    <property type="evidence" value="ECO:0007669"/>
    <property type="project" value="TreeGrafter"/>
</dbReference>
<evidence type="ECO:0000256" key="8">
    <source>
        <dbReference type="ARBA" id="ARBA00022932"/>
    </source>
</evidence>
<dbReference type="Gene3D" id="1.10.150.20">
    <property type="entry name" value="5' to 3' exonuclease, C-terminal subdomain"/>
    <property type="match status" value="1"/>
</dbReference>
<keyword evidence="5" id="KW-0479">Metal-binding</keyword>
<reference evidence="12 13" key="1">
    <citation type="journal article" date="2016" name="Nat. Commun.">
        <title>Thousands of microbial genomes shed light on interconnected biogeochemical processes in an aquifer system.</title>
        <authorList>
            <person name="Anantharaman K."/>
            <person name="Brown C.T."/>
            <person name="Hug L.A."/>
            <person name="Sharon I."/>
            <person name="Castelle C.J."/>
            <person name="Probst A.J."/>
            <person name="Thomas B.C."/>
            <person name="Singh A."/>
            <person name="Wilkins M.J."/>
            <person name="Karaoz U."/>
            <person name="Brodie E.L."/>
            <person name="Williams K.H."/>
            <person name="Hubbard S.S."/>
            <person name="Banfield J.F."/>
        </authorList>
    </citation>
    <scope>NUCLEOTIDE SEQUENCE [LARGE SCALE GENOMIC DNA]</scope>
</reference>
<feature type="domain" description="UmuC" evidence="11">
    <location>
        <begin position="1"/>
        <end position="38"/>
    </location>
</feature>
<evidence type="ECO:0000256" key="10">
    <source>
        <dbReference type="ARBA" id="ARBA00049244"/>
    </source>
</evidence>
<dbReference type="InterPro" id="IPR001126">
    <property type="entry name" value="UmuC"/>
</dbReference>
<dbReference type="PANTHER" id="PTHR11076:SF33">
    <property type="entry name" value="DNA POLYMERASE KAPPA"/>
    <property type="match status" value="1"/>
</dbReference>
<dbReference type="GO" id="GO:0006281">
    <property type="term" value="P:DNA repair"/>
    <property type="evidence" value="ECO:0007669"/>
    <property type="project" value="UniProtKB-KW"/>
</dbReference>
<dbReference type="SUPFAM" id="SSF100879">
    <property type="entry name" value="Lesion bypass DNA polymerase (Y-family), little finger domain"/>
    <property type="match status" value="1"/>
</dbReference>
<evidence type="ECO:0000259" key="11">
    <source>
        <dbReference type="PROSITE" id="PS50173"/>
    </source>
</evidence>
<protein>
    <recommendedName>
        <fullName evidence="1">DNA-directed DNA polymerase</fullName>
        <ecNumber evidence="1">2.7.7.7</ecNumber>
    </recommendedName>
</protein>
<comment type="catalytic activity">
    <reaction evidence="10">
        <text>DNA(n) + a 2'-deoxyribonucleoside 5'-triphosphate = DNA(n+1) + diphosphate</text>
        <dbReference type="Rhea" id="RHEA:22508"/>
        <dbReference type="Rhea" id="RHEA-COMP:17339"/>
        <dbReference type="Rhea" id="RHEA-COMP:17340"/>
        <dbReference type="ChEBI" id="CHEBI:33019"/>
        <dbReference type="ChEBI" id="CHEBI:61560"/>
        <dbReference type="ChEBI" id="CHEBI:173112"/>
        <dbReference type="EC" id="2.7.7.7"/>
    </reaction>
</comment>
<evidence type="ECO:0000313" key="13">
    <source>
        <dbReference type="Proteomes" id="UP000177763"/>
    </source>
</evidence>
<evidence type="ECO:0000256" key="5">
    <source>
        <dbReference type="ARBA" id="ARBA00022723"/>
    </source>
</evidence>
<dbReference type="Gene3D" id="3.30.1490.100">
    <property type="entry name" value="DNA polymerase, Y-family, little finger domain"/>
    <property type="match status" value="1"/>
</dbReference>
<sequence length="272" mass="30982">MAKLVSDFNKPNGLFRVTKNNMNEVLRSVKLTDFCGIGPRINARLNSIGILNTAQLQDIDMETLYKEFGNLESRFLKNVSFGIGDIEINKVSLRVKNIEYNPEAKSIGHQHTLSKNTSDIGEIKSNLYRLSDMVGRRLRNQKLMGKTISIYLRDSDFKGFLQRTTVKEHTDNSWKIFRTAVKLLNEMGWNRNTRLVGVSISNLMQKYNATIPIFGKEQRVNDLISAADKINDKFGEFTLFPADTISADQTKGLPVYLRRQAQSGKISSFLRH</sequence>
<dbReference type="GO" id="GO:0006260">
    <property type="term" value="P:DNA replication"/>
    <property type="evidence" value="ECO:0007669"/>
    <property type="project" value="UniProtKB-KW"/>
</dbReference>
<dbReference type="PROSITE" id="PS50173">
    <property type="entry name" value="UMUC"/>
    <property type="match status" value="1"/>
</dbReference>
<keyword evidence="9" id="KW-0234">DNA repair</keyword>
<dbReference type="GO" id="GO:0009432">
    <property type="term" value="P:SOS response"/>
    <property type="evidence" value="ECO:0007669"/>
    <property type="project" value="TreeGrafter"/>
</dbReference>
<dbReference type="GO" id="GO:0042276">
    <property type="term" value="P:error-prone translesion synthesis"/>
    <property type="evidence" value="ECO:0007669"/>
    <property type="project" value="TreeGrafter"/>
</dbReference>
<name>A0A1F4VHR8_UNCKA</name>
<evidence type="ECO:0000313" key="12">
    <source>
        <dbReference type="EMBL" id="OGC56303.1"/>
    </source>
</evidence>
<keyword evidence="3" id="KW-0548">Nucleotidyltransferase</keyword>
<evidence type="ECO:0000256" key="6">
    <source>
        <dbReference type="ARBA" id="ARBA00022763"/>
    </source>
</evidence>
<dbReference type="PANTHER" id="PTHR11076">
    <property type="entry name" value="DNA REPAIR POLYMERASE UMUC / TRANSFERASE FAMILY MEMBER"/>
    <property type="match status" value="1"/>
</dbReference>
<keyword evidence="6" id="KW-0227">DNA damage</keyword>
<keyword evidence="8" id="KW-0239">DNA-directed DNA polymerase</keyword>
<dbReference type="EC" id="2.7.7.7" evidence="1"/>
<proteinExistence type="predicted"/>
<dbReference type="Pfam" id="PF11799">
    <property type="entry name" value="IMS_C"/>
    <property type="match status" value="1"/>
</dbReference>
<evidence type="ECO:0000256" key="7">
    <source>
        <dbReference type="ARBA" id="ARBA00022842"/>
    </source>
</evidence>
<organism evidence="12 13">
    <name type="scientific">candidate division WWE3 bacterium RIFCSPLOWO2_12_FULL_36_10</name>
    <dbReference type="NCBI Taxonomy" id="1802630"/>
    <lineage>
        <taxon>Bacteria</taxon>
        <taxon>Katanobacteria</taxon>
    </lineage>
</organism>
<evidence type="ECO:0000256" key="4">
    <source>
        <dbReference type="ARBA" id="ARBA00022705"/>
    </source>
</evidence>
<evidence type="ECO:0000256" key="9">
    <source>
        <dbReference type="ARBA" id="ARBA00023204"/>
    </source>
</evidence>
<evidence type="ECO:0000256" key="1">
    <source>
        <dbReference type="ARBA" id="ARBA00012417"/>
    </source>
</evidence>
<dbReference type="GO" id="GO:0003887">
    <property type="term" value="F:DNA-directed DNA polymerase activity"/>
    <property type="evidence" value="ECO:0007669"/>
    <property type="project" value="UniProtKB-KW"/>
</dbReference>